<keyword evidence="8" id="KW-0505">Motor protein</keyword>
<dbReference type="Proteomes" id="UP000030747">
    <property type="component" value="Unassembled WGS sequence"/>
</dbReference>
<dbReference type="FunFam" id="1.20.920.20:FF:000001">
    <property type="entry name" value="dynein heavy chain 2, axonemal"/>
    <property type="match status" value="1"/>
</dbReference>
<dbReference type="Gene3D" id="3.40.50.300">
    <property type="entry name" value="P-loop containing nucleotide triphosphate hydrolases"/>
    <property type="match status" value="2"/>
</dbReference>
<keyword evidence="2" id="KW-0963">Cytoplasm</keyword>
<keyword evidence="6" id="KW-0243">Dynein</keyword>
<evidence type="ECO:0000256" key="8">
    <source>
        <dbReference type="ARBA" id="ARBA00023175"/>
    </source>
</evidence>
<dbReference type="GO" id="GO:0007018">
    <property type="term" value="P:microtubule-based movement"/>
    <property type="evidence" value="ECO:0007669"/>
    <property type="project" value="InterPro"/>
</dbReference>
<dbReference type="RefSeq" id="XP_013232215.1">
    <property type="nucleotide sequence ID" value="XM_013376761.1"/>
</dbReference>
<sequence>MVQVRLSCSAEWSKVFQRKFRSPSVAGTLVAELPREGVHVRSLMRQAHPTSSSIHTCAVLTGRESLSNLAASVMDFSPVTISTRSRWGPNDLREDLRDLILQICADKKDLVFRVSESKIKHDEWLQDITSMIVTGEIYGIFDQSDREKLSFQVRSPEKPEPGSPADGWEAVVSLIQRKLHFVISIASAEMYSATEIITEKFMNVTGEPIHVTCTSFVELVRQYLLLFATKKRNLDERLQKYTSGIRTLEETSSAVENMKAKLLADQPLLEKSREEAKTLAASLAEDKEKAAVMEQSCSVERAAANLARIEAHSIRDDCQRDIDEVMPLLHQALKALEALDKRDLHEVKSFPSPPALVETVMNAVCVLLGRKESWDEAKKVLNETSLLTTLREYDKDHISPKVLQQLSKYTALEDFLPERVANVSKAATSLCMWVRAVESYAQVLKVMEPKKRRLSDAEEVLKKAEDDLAEKQRSLDDVQGRVQSLIEQYSECQKRVKDLENQIQVTEQRLARAGEVLSGVSVEGERWATDAEAVKEDMSNLLGDVLMAAGMLTYFGPFTHEYRGELSRHWLSICLEEGMTVREDFSIARTLSSPSEIRQWSLEGLPSDVSSIENAILVCNCSKCPLLIDPEEQGTRWFRRRHFTREFREISSIDDDAFRLISEAITAGMIVLVILSEATLDPALGALLKTVVCAQTKSWIGFEFFTSWWKCTITKSKAMT</sequence>
<evidence type="ECO:0000256" key="2">
    <source>
        <dbReference type="ARBA" id="ARBA00022490"/>
    </source>
</evidence>
<dbReference type="GO" id="GO:0030286">
    <property type="term" value="C:dynein complex"/>
    <property type="evidence" value="ECO:0007669"/>
    <property type="project" value="UniProtKB-KW"/>
</dbReference>
<feature type="domain" description="Dynein heavy chain coiled coil stalk" evidence="11">
    <location>
        <begin position="242"/>
        <end position="570"/>
    </location>
</feature>
<feature type="domain" description="Dynein heavy chain AAA module D4" evidence="12">
    <location>
        <begin position="54"/>
        <end position="188"/>
    </location>
</feature>
<evidence type="ECO:0000259" key="11">
    <source>
        <dbReference type="Pfam" id="PF12777"/>
    </source>
</evidence>
<reference evidence="14" key="1">
    <citation type="submission" date="2013-10" db="EMBL/GenBank/DDBJ databases">
        <title>Genomic analysis of the causative agents of coccidiosis in chickens.</title>
        <authorList>
            <person name="Reid A.J."/>
            <person name="Blake D."/>
            <person name="Billington K."/>
            <person name="Browne H."/>
            <person name="Dunn M."/>
            <person name="Hung S."/>
            <person name="Kawahara F."/>
            <person name="Miranda-Saavedra D."/>
            <person name="Mourier T."/>
            <person name="Nagra H."/>
            <person name="Otto T.D."/>
            <person name="Rawlings N."/>
            <person name="Sanchez A."/>
            <person name="Sanders M."/>
            <person name="Subramaniam C."/>
            <person name="Tay Y."/>
            <person name="Dear P."/>
            <person name="Doerig C."/>
            <person name="Gruber A."/>
            <person name="Parkinson J."/>
            <person name="Shirley M."/>
            <person name="Wan K.L."/>
            <person name="Berriman M."/>
            <person name="Tomley F."/>
            <person name="Pain A."/>
        </authorList>
    </citation>
    <scope>NUCLEOTIDE SEQUENCE [LARGE SCALE GENOMIC DNA]</scope>
    <source>
        <strain evidence="14">Houghton</strain>
    </source>
</reference>
<dbReference type="Gene3D" id="1.20.920.20">
    <property type="match status" value="1"/>
</dbReference>
<dbReference type="GO" id="GO:0045505">
    <property type="term" value="F:dynein intermediate chain binding"/>
    <property type="evidence" value="ECO:0007669"/>
    <property type="project" value="InterPro"/>
</dbReference>
<dbReference type="InterPro" id="IPR024317">
    <property type="entry name" value="Dynein_heavy_chain_D4_dom"/>
</dbReference>
<dbReference type="GeneID" id="25255987"/>
<dbReference type="AlphaFoldDB" id="U6L142"/>
<proteinExistence type="predicted"/>
<dbReference type="GO" id="GO:0051959">
    <property type="term" value="F:dynein light intermediate chain binding"/>
    <property type="evidence" value="ECO:0007669"/>
    <property type="project" value="InterPro"/>
</dbReference>
<feature type="coiled-coil region" evidence="10">
    <location>
        <begin position="447"/>
        <end position="516"/>
    </location>
</feature>
<evidence type="ECO:0000256" key="1">
    <source>
        <dbReference type="ARBA" id="ARBA00004245"/>
    </source>
</evidence>
<evidence type="ECO:0000256" key="4">
    <source>
        <dbReference type="ARBA" id="ARBA00022741"/>
    </source>
</evidence>
<accession>U6L142</accession>
<keyword evidence="4" id="KW-0547">Nucleotide-binding</keyword>
<dbReference type="GO" id="GO:0005874">
    <property type="term" value="C:microtubule"/>
    <property type="evidence" value="ECO:0007669"/>
    <property type="project" value="UniProtKB-KW"/>
</dbReference>
<evidence type="ECO:0000256" key="6">
    <source>
        <dbReference type="ARBA" id="ARBA00023017"/>
    </source>
</evidence>
<dbReference type="InterPro" id="IPR027417">
    <property type="entry name" value="P-loop_NTPase"/>
</dbReference>
<feature type="domain" description="Dynein heavy chain ATP-binding dynein motor region" evidence="13">
    <location>
        <begin position="598"/>
        <end position="695"/>
    </location>
</feature>
<keyword evidence="5" id="KW-0067">ATP-binding</keyword>
<evidence type="ECO:0000259" key="13">
    <source>
        <dbReference type="Pfam" id="PF12781"/>
    </source>
</evidence>
<keyword evidence="15" id="KW-1185">Reference proteome</keyword>
<evidence type="ECO:0000313" key="15">
    <source>
        <dbReference type="Proteomes" id="UP000030747"/>
    </source>
</evidence>
<dbReference type="GO" id="GO:0005524">
    <property type="term" value="F:ATP binding"/>
    <property type="evidence" value="ECO:0007669"/>
    <property type="project" value="UniProtKB-KW"/>
</dbReference>
<dbReference type="InterPro" id="IPR024743">
    <property type="entry name" value="Dynein_HC_stalk"/>
</dbReference>
<evidence type="ECO:0000259" key="12">
    <source>
        <dbReference type="Pfam" id="PF12780"/>
    </source>
</evidence>
<evidence type="ECO:0000256" key="9">
    <source>
        <dbReference type="ARBA" id="ARBA00023212"/>
    </source>
</evidence>
<dbReference type="SUPFAM" id="SSF57997">
    <property type="entry name" value="Tropomyosin"/>
    <property type="match status" value="1"/>
</dbReference>
<dbReference type="OrthoDB" id="345708at2759"/>
<reference evidence="14" key="2">
    <citation type="submission" date="2013-10" db="EMBL/GenBank/DDBJ databases">
        <authorList>
            <person name="Aslett M."/>
        </authorList>
    </citation>
    <scope>NUCLEOTIDE SEQUENCE [LARGE SCALE GENOMIC DNA]</scope>
    <source>
        <strain evidence="14">Houghton</strain>
    </source>
</reference>
<protein>
    <submittedName>
        <fullName evidence="14">Uncharacterized protein</fullName>
    </submittedName>
</protein>
<evidence type="ECO:0000256" key="10">
    <source>
        <dbReference type="SAM" id="Coils"/>
    </source>
</evidence>
<evidence type="ECO:0000256" key="7">
    <source>
        <dbReference type="ARBA" id="ARBA00023054"/>
    </source>
</evidence>
<dbReference type="EMBL" id="HG675627">
    <property type="protein sequence ID" value="CDJ41465.1"/>
    <property type="molecule type" value="Genomic_DNA"/>
</dbReference>
<dbReference type="InterPro" id="IPR035706">
    <property type="entry name" value="AAA_9"/>
</dbReference>
<comment type="subcellular location">
    <subcellularLocation>
        <location evidence="1">Cytoplasm</location>
        <location evidence="1">Cytoskeleton</location>
    </subcellularLocation>
</comment>
<evidence type="ECO:0000256" key="3">
    <source>
        <dbReference type="ARBA" id="ARBA00022701"/>
    </source>
</evidence>
<dbReference type="VEuPathDB" id="ToxoDB:ETH2_1535100"/>
<dbReference type="Pfam" id="PF12781">
    <property type="entry name" value="AAA_9"/>
    <property type="match status" value="1"/>
</dbReference>
<evidence type="ECO:0000313" key="14">
    <source>
        <dbReference type="EMBL" id="CDJ41465.1"/>
    </source>
</evidence>
<dbReference type="InterPro" id="IPR026983">
    <property type="entry name" value="DHC"/>
</dbReference>
<dbReference type="OMA" id="NQFPKDT"/>
<name>U6L142_EIMTE</name>
<dbReference type="PANTHER" id="PTHR45703:SF36">
    <property type="entry name" value="DYNEIN HEAVY CHAIN, CYTOPLASMIC"/>
    <property type="match status" value="1"/>
</dbReference>
<keyword evidence="9" id="KW-0206">Cytoskeleton</keyword>
<dbReference type="Pfam" id="PF12780">
    <property type="entry name" value="AAA_8"/>
    <property type="match status" value="1"/>
</dbReference>
<organism evidence="14 15">
    <name type="scientific">Eimeria tenella</name>
    <name type="common">Coccidian parasite</name>
    <dbReference type="NCBI Taxonomy" id="5802"/>
    <lineage>
        <taxon>Eukaryota</taxon>
        <taxon>Sar</taxon>
        <taxon>Alveolata</taxon>
        <taxon>Apicomplexa</taxon>
        <taxon>Conoidasida</taxon>
        <taxon>Coccidia</taxon>
        <taxon>Eucoccidiorida</taxon>
        <taxon>Eimeriorina</taxon>
        <taxon>Eimeriidae</taxon>
        <taxon>Eimeria</taxon>
    </lineage>
</organism>
<evidence type="ECO:0000256" key="5">
    <source>
        <dbReference type="ARBA" id="ARBA00022840"/>
    </source>
</evidence>
<dbReference type="VEuPathDB" id="ToxoDB:ETH_00034645"/>
<gene>
    <name evidence="14" type="ORF">ETH_00034645</name>
</gene>
<feature type="coiled-coil region" evidence="10">
    <location>
        <begin position="231"/>
        <end position="289"/>
    </location>
</feature>
<keyword evidence="3" id="KW-0493">Microtubule</keyword>
<keyword evidence="7 10" id="KW-0175">Coiled coil</keyword>
<dbReference type="PANTHER" id="PTHR45703">
    <property type="entry name" value="DYNEIN HEAVY CHAIN"/>
    <property type="match status" value="1"/>
</dbReference>
<dbReference type="Pfam" id="PF12777">
    <property type="entry name" value="MT"/>
    <property type="match status" value="1"/>
</dbReference>